<dbReference type="InterPro" id="IPR008816">
    <property type="entry name" value="Gly_zipper_2TM_dom"/>
</dbReference>
<name>A0A843YUB8_9BURK</name>
<dbReference type="AlphaFoldDB" id="A0A843YUB8"/>
<dbReference type="Proteomes" id="UP000451565">
    <property type="component" value="Unassembled WGS sequence"/>
</dbReference>
<dbReference type="PANTHER" id="PTHR35603:SF2">
    <property type="entry name" value="OUTER MEMBRANE LIPOPROTEIN"/>
    <property type="match status" value="1"/>
</dbReference>
<comment type="caution">
    <text evidence="5">The sequence shown here is derived from an EMBL/GenBank/DDBJ whole genome shotgun (WGS) entry which is preliminary data.</text>
</comment>
<comment type="subcellular location">
    <subcellularLocation>
        <location evidence="1">Membrane</location>
    </subcellularLocation>
</comment>
<protein>
    <submittedName>
        <fullName evidence="5">Glycine zipper 2TM domain-containing protein</fullName>
    </submittedName>
</protein>
<evidence type="ECO:0000256" key="1">
    <source>
        <dbReference type="ARBA" id="ARBA00004370"/>
    </source>
</evidence>
<evidence type="ECO:0000259" key="4">
    <source>
        <dbReference type="Pfam" id="PF05433"/>
    </source>
</evidence>
<accession>A0A843YUB8</accession>
<feature type="compositionally biased region" description="Low complexity" evidence="3">
    <location>
        <begin position="93"/>
        <end position="108"/>
    </location>
</feature>
<keyword evidence="2" id="KW-0472">Membrane</keyword>
<dbReference type="RefSeq" id="WP_322741614.1">
    <property type="nucleotide sequence ID" value="NZ_WINI01000005.1"/>
</dbReference>
<dbReference type="PANTHER" id="PTHR35603">
    <property type="match status" value="1"/>
</dbReference>
<feature type="compositionally biased region" description="Low complexity" evidence="3">
    <location>
        <begin position="46"/>
        <end position="59"/>
    </location>
</feature>
<evidence type="ECO:0000256" key="2">
    <source>
        <dbReference type="ARBA" id="ARBA00023136"/>
    </source>
</evidence>
<gene>
    <name evidence="5" type="ORF">GEV47_11045</name>
</gene>
<feature type="domain" description="Glycine zipper 2TM" evidence="4">
    <location>
        <begin position="141"/>
        <end position="180"/>
    </location>
</feature>
<dbReference type="GO" id="GO:0019867">
    <property type="term" value="C:outer membrane"/>
    <property type="evidence" value="ECO:0007669"/>
    <property type="project" value="InterPro"/>
</dbReference>
<reference evidence="5 6" key="1">
    <citation type="submission" date="2019-10" db="EMBL/GenBank/DDBJ databases">
        <title>Glaciimonas soli sp. nov., a psychrophilic bacterium isolated from the forest soil of a high elevation mountain in Taiwan.</title>
        <authorList>
            <person name="Wang L.-T."/>
            <person name="Shieh W.Y."/>
        </authorList>
    </citation>
    <scope>NUCLEOTIDE SEQUENCE [LARGE SCALE GENOMIC DNA]</scope>
    <source>
        <strain evidence="5 6">GS1</strain>
    </source>
</reference>
<dbReference type="InterPro" id="IPR051407">
    <property type="entry name" value="Bact_OM_lipoprot/Surf_antigen"/>
</dbReference>
<keyword evidence="6" id="KW-1185">Reference proteome</keyword>
<feature type="region of interest" description="Disordered" evidence="3">
    <location>
        <begin position="46"/>
        <end position="108"/>
    </location>
</feature>
<evidence type="ECO:0000313" key="5">
    <source>
        <dbReference type="EMBL" id="MQR01213.1"/>
    </source>
</evidence>
<dbReference type="Pfam" id="PF05433">
    <property type="entry name" value="Rick_17kDa_Anti"/>
    <property type="match status" value="1"/>
</dbReference>
<feature type="compositionally biased region" description="Polar residues" evidence="3">
    <location>
        <begin position="61"/>
        <end position="89"/>
    </location>
</feature>
<organism evidence="5 6">
    <name type="scientific">Glaciimonas soli</name>
    <dbReference type="NCBI Taxonomy" id="2590999"/>
    <lineage>
        <taxon>Bacteria</taxon>
        <taxon>Pseudomonadati</taxon>
        <taxon>Pseudomonadota</taxon>
        <taxon>Betaproteobacteria</taxon>
        <taxon>Burkholderiales</taxon>
        <taxon>Oxalobacteraceae</taxon>
        <taxon>Glaciimonas</taxon>
    </lineage>
</organism>
<proteinExistence type="predicted"/>
<dbReference type="EMBL" id="WINI01000005">
    <property type="protein sequence ID" value="MQR01213.1"/>
    <property type="molecule type" value="Genomic_DNA"/>
</dbReference>
<evidence type="ECO:0000313" key="6">
    <source>
        <dbReference type="Proteomes" id="UP000451565"/>
    </source>
</evidence>
<sequence>MSDAKSSNRIHPLVAVAAVAVTLISLTGVAAITGLIPSSNSATPAQIAQQAAPENNPATEGYNNQANQPATMAPASANNGNYAPQNMQQDPHYAQQAPQQEQGQGAQYAGQQQQPAICKSCGHVESVQAVQHAAQSSVGVGTAAGALLGGVLGHQVGHGNGNTLATIAGAVGGGFAGTEVERRARSTTTYEVRVRMENGQLRTFPQSSQQWQAGDAVRVEHGHLVGRS</sequence>
<evidence type="ECO:0000256" key="3">
    <source>
        <dbReference type="SAM" id="MobiDB-lite"/>
    </source>
</evidence>